<dbReference type="SUPFAM" id="SSF53756">
    <property type="entry name" value="UDP-Glycosyltransferase/glycogen phosphorylase"/>
    <property type="match status" value="1"/>
</dbReference>
<dbReference type="PANTHER" id="PTHR48049:SF80">
    <property type="entry name" value="GLYCOSYLTRANSFERASE"/>
    <property type="match status" value="1"/>
</dbReference>
<evidence type="ECO:0000259" key="4">
    <source>
        <dbReference type="Pfam" id="PF13439"/>
    </source>
</evidence>
<evidence type="ECO:0000313" key="5">
    <source>
        <dbReference type="EMBL" id="CAD6339270.1"/>
    </source>
</evidence>
<feature type="signal peptide" evidence="3">
    <location>
        <begin position="1"/>
        <end position="20"/>
    </location>
</feature>
<keyword evidence="3" id="KW-0732">Signal</keyword>
<dbReference type="InterPro" id="IPR002213">
    <property type="entry name" value="UDP_glucos_trans"/>
</dbReference>
<organism evidence="5 6">
    <name type="scientific">Miscanthus lutarioriparius</name>
    <dbReference type="NCBI Taxonomy" id="422564"/>
    <lineage>
        <taxon>Eukaryota</taxon>
        <taxon>Viridiplantae</taxon>
        <taxon>Streptophyta</taxon>
        <taxon>Embryophyta</taxon>
        <taxon>Tracheophyta</taxon>
        <taxon>Spermatophyta</taxon>
        <taxon>Magnoliopsida</taxon>
        <taxon>Liliopsida</taxon>
        <taxon>Poales</taxon>
        <taxon>Poaceae</taxon>
        <taxon>PACMAD clade</taxon>
        <taxon>Panicoideae</taxon>
        <taxon>Andropogonodae</taxon>
        <taxon>Andropogoneae</taxon>
        <taxon>Saccharinae</taxon>
        <taxon>Miscanthus</taxon>
    </lineage>
</organism>
<keyword evidence="2" id="KW-0808">Transferase</keyword>
<dbReference type="PANTHER" id="PTHR48049">
    <property type="entry name" value="GLYCOSYLTRANSFERASE"/>
    <property type="match status" value="1"/>
</dbReference>
<sequence>MHVLMLPWLAFGHILPFTELAKRIARQGHRVTLLSTPRNTQGAEASIDLPSDDLRPYLRWAYDAAFFPALSDILQAPKTSRPDWVLTDYAAYWAPQAAARHGVPCAYLSLYAAAVLSFFGPPEALMGRGRYAKTAPEHLTEVPDFVPFPTTIAYRGYEARQMFKPAVAPDVSGVAELYRSGMSIDGGQVVGIRSSREFEPEWLQLLGELYQKPVIPVGLLPPPPTQDVAGHEATLRWLEEQAAGSVVYAAFGSEAKLTSAQLETIALGLESSALPFLWAFRAPGDANNSREEGTGDLLTGFEERVDGRGVVCRGWVPQVSFLAHGSVGAFLTHAGWNSIIEGLTHGVKLVLLPLMFDQGLNARHLVEKKIGVEVPRDEEDGSFAPQDIAAALRKVMAERDGEELGVKAKDLARVFGNDEANDQCLRDFLRYLSHHSIR</sequence>
<proteinExistence type="inferred from homology"/>
<evidence type="ECO:0000313" key="6">
    <source>
        <dbReference type="Proteomes" id="UP000604825"/>
    </source>
</evidence>
<dbReference type="AlphaFoldDB" id="A0A811SEZ2"/>
<dbReference type="Pfam" id="PF13439">
    <property type="entry name" value="Glyco_transf_4"/>
    <property type="match status" value="1"/>
</dbReference>
<dbReference type="CDD" id="cd03784">
    <property type="entry name" value="GT1_Gtf-like"/>
    <property type="match status" value="1"/>
</dbReference>
<comment type="similarity">
    <text evidence="1">Belongs to the UDP-glycosyltransferase family.</text>
</comment>
<dbReference type="InterPro" id="IPR050481">
    <property type="entry name" value="UDP-glycosyltransf_plant"/>
</dbReference>
<accession>A0A811SEZ2</accession>
<keyword evidence="6" id="KW-1185">Reference proteome</keyword>
<feature type="domain" description="Glycosyltransferase subfamily 4-like N-terminal" evidence="4">
    <location>
        <begin position="18"/>
        <end position="105"/>
    </location>
</feature>
<evidence type="ECO:0000256" key="1">
    <source>
        <dbReference type="ARBA" id="ARBA00009995"/>
    </source>
</evidence>
<evidence type="ECO:0000256" key="3">
    <source>
        <dbReference type="SAM" id="SignalP"/>
    </source>
</evidence>
<dbReference type="Pfam" id="PF00201">
    <property type="entry name" value="UDPGT"/>
    <property type="match status" value="1"/>
</dbReference>
<dbReference type="EMBL" id="CAJGYO010000019">
    <property type="protein sequence ID" value="CAD6339270.1"/>
    <property type="molecule type" value="Genomic_DNA"/>
</dbReference>
<dbReference type="FunFam" id="3.40.50.2000:FF:000037">
    <property type="entry name" value="Glycosyltransferase"/>
    <property type="match status" value="1"/>
</dbReference>
<comment type="caution">
    <text evidence="5">The sequence shown here is derived from an EMBL/GenBank/DDBJ whole genome shotgun (WGS) entry which is preliminary data.</text>
</comment>
<protein>
    <recommendedName>
        <fullName evidence="4">Glycosyltransferase subfamily 4-like N-terminal domain-containing protein</fullName>
    </recommendedName>
</protein>
<dbReference type="OrthoDB" id="5835829at2759"/>
<name>A0A811SEZ2_9POAL</name>
<dbReference type="Gene3D" id="3.40.50.2000">
    <property type="entry name" value="Glycogen Phosphorylase B"/>
    <property type="match status" value="2"/>
</dbReference>
<dbReference type="GO" id="GO:0035251">
    <property type="term" value="F:UDP-glucosyltransferase activity"/>
    <property type="evidence" value="ECO:0007669"/>
    <property type="project" value="InterPro"/>
</dbReference>
<dbReference type="Proteomes" id="UP000604825">
    <property type="component" value="Unassembled WGS sequence"/>
</dbReference>
<gene>
    <name evidence="5" type="ORF">NCGR_LOCUS63368</name>
</gene>
<dbReference type="InterPro" id="IPR028098">
    <property type="entry name" value="Glyco_trans_4-like_N"/>
</dbReference>
<reference evidence="5" key="1">
    <citation type="submission" date="2020-10" db="EMBL/GenBank/DDBJ databases">
        <authorList>
            <person name="Han B."/>
            <person name="Lu T."/>
            <person name="Zhao Q."/>
            <person name="Huang X."/>
            <person name="Zhao Y."/>
        </authorList>
    </citation>
    <scope>NUCLEOTIDE SEQUENCE</scope>
</reference>
<feature type="chain" id="PRO_5032672245" description="Glycosyltransferase subfamily 4-like N-terminal domain-containing protein" evidence="3">
    <location>
        <begin position="21"/>
        <end position="438"/>
    </location>
</feature>
<evidence type="ECO:0000256" key="2">
    <source>
        <dbReference type="ARBA" id="ARBA00022679"/>
    </source>
</evidence>